<dbReference type="AlphaFoldDB" id="A0A096BC97"/>
<comment type="caution">
    <text evidence="17">The sequence shown here is derived from an EMBL/GenBank/DDBJ whole genome shotgun (WGS) entry which is preliminary data.</text>
</comment>
<dbReference type="eggNOG" id="COG5002">
    <property type="taxonomic scope" value="Bacteria"/>
</dbReference>
<dbReference type="Gene3D" id="1.10.287.130">
    <property type="match status" value="1"/>
</dbReference>
<dbReference type="CDD" id="cd00082">
    <property type="entry name" value="HisKA"/>
    <property type="match status" value="1"/>
</dbReference>
<dbReference type="PATRIC" id="fig|742738.3.peg.872"/>
<dbReference type="InterPro" id="IPR036097">
    <property type="entry name" value="HisK_dim/P_sf"/>
</dbReference>
<evidence type="ECO:0000259" key="16">
    <source>
        <dbReference type="PROSITE" id="PS50109"/>
    </source>
</evidence>
<dbReference type="FunFam" id="1.10.287.130:FF:000001">
    <property type="entry name" value="Two-component sensor histidine kinase"/>
    <property type="match status" value="1"/>
</dbReference>
<evidence type="ECO:0000256" key="15">
    <source>
        <dbReference type="SAM" id="Phobius"/>
    </source>
</evidence>
<reference evidence="17 18" key="1">
    <citation type="submission" date="2011-08" db="EMBL/GenBank/DDBJ databases">
        <title>The Genome Sequence of Clostridium orbiscindens 1_3_50AFAA.</title>
        <authorList>
            <consortium name="The Broad Institute Genome Sequencing Platform"/>
            <person name="Earl A."/>
            <person name="Ward D."/>
            <person name="Feldgarden M."/>
            <person name="Gevers D."/>
            <person name="Daigneault M."/>
            <person name="Strauss J."/>
            <person name="Allen-Vercoe E."/>
            <person name="Young S.K."/>
            <person name="Zeng Q."/>
            <person name="Gargeya S."/>
            <person name="Fitzgerald M."/>
            <person name="Haas B."/>
            <person name="Abouelleil A."/>
            <person name="Alvarado L."/>
            <person name="Arachchi H.M."/>
            <person name="Berlin A."/>
            <person name="Brown A."/>
            <person name="Chapman S.B."/>
            <person name="Chen Z."/>
            <person name="Dunbar C."/>
            <person name="Freedman E."/>
            <person name="Gearin G."/>
            <person name="Gellesch M."/>
            <person name="Goldberg J."/>
            <person name="Griggs A."/>
            <person name="Gujja S."/>
            <person name="Heiman D."/>
            <person name="Howarth C."/>
            <person name="Larson L."/>
            <person name="Lui A."/>
            <person name="MacDonald P.J.P."/>
            <person name="Montmayeur A."/>
            <person name="Murphy C."/>
            <person name="Neiman D."/>
            <person name="Pearson M."/>
            <person name="Priest M."/>
            <person name="Roberts A."/>
            <person name="Saif S."/>
            <person name="Shea T."/>
            <person name="Shenoy N."/>
            <person name="Sisk P."/>
            <person name="Stolte C."/>
            <person name="Sykes S."/>
            <person name="Wortman J."/>
            <person name="Nusbaum C."/>
            <person name="Birren B."/>
        </authorList>
    </citation>
    <scope>NUCLEOTIDE SEQUENCE [LARGE SCALE GENOMIC DNA]</scope>
    <source>
        <strain evidence="17 18">1_3_50AFAA</strain>
    </source>
</reference>
<dbReference type="Pfam" id="PF02518">
    <property type="entry name" value="HATPase_c"/>
    <property type="match status" value="1"/>
</dbReference>
<feature type="transmembrane region" description="Helical" evidence="15">
    <location>
        <begin position="285"/>
        <end position="306"/>
    </location>
</feature>
<feature type="transmembrane region" description="Helical" evidence="15">
    <location>
        <begin position="318"/>
        <end position="340"/>
    </location>
</feature>
<dbReference type="Proteomes" id="UP000029585">
    <property type="component" value="Unassembled WGS sequence"/>
</dbReference>
<comment type="subcellular location">
    <subcellularLocation>
        <location evidence="2">Cell membrane</location>
        <topology evidence="2">Multi-pass membrane protein</topology>
    </subcellularLocation>
</comment>
<proteinExistence type="predicted"/>
<dbReference type="InterPro" id="IPR003661">
    <property type="entry name" value="HisK_dim/P_dom"/>
</dbReference>
<keyword evidence="10" id="KW-0067">ATP-binding</keyword>
<evidence type="ECO:0000256" key="4">
    <source>
        <dbReference type="ARBA" id="ARBA00022475"/>
    </source>
</evidence>
<evidence type="ECO:0000313" key="17">
    <source>
        <dbReference type="EMBL" id="KGF56666.1"/>
    </source>
</evidence>
<gene>
    <name evidence="17" type="ORF">HMPREF9460_00835</name>
</gene>
<feature type="transmembrane region" description="Helical" evidence="15">
    <location>
        <begin position="378"/>
        <end position="411"/>
    </location>
</feature>
<feature type="coiled-coil region" evidence="14">
    <location>
        <begin position="508"/>
        <end position="535"/>
    </location>
</feature>
<dbReference type="Pfam" id="PF00512">
    <property type="entry name" value="HisKA"/>
    <property type="match status" value="1"/>
</dbReference>
<keyword evidence="9" id="KW-0418">Kinase</keyword>
<dbReference type="GO" id="GO:0005524">
    <property type="term" value="F:ATP binding"/>
    <property type="evidence" value="ECO:0007669"/>
    <property type="project" value="UniProtKB-KW"/>
</dbReference>
<accession>A0A096BC97</accession>
<protein>
    <recommendedName>
        <fullName evidence="3">histidine kinase</fullName>
        <ecNumber evidence="3">2.7.13.3</ecNumber>
    </recommendedName>
</protein>
<keyword evidence="18" id="KW-1185">Reference proteome</keyword>
<dbReference type="PANTHER" id="PTHR45528:SF1">
    <property type="entry name" value="SENSOR HISTIDINE KINASE CPXA"/>
    <property type="match status" value="1"/>
</dbReference>
<evidence type="ECO:0000313" key="18">
    <source>
        <dbReference type="Proteomes" id="UP000029585"/>
    </source>
</evidence>
<sequence length="701" mass="78663">MKRFRTSLAAKTAAVLLALAVGAGGFWSTVFILYQWDTLWLGSGYYDSNDYYSDLYNRSSQVHELARLLQNQEWNGALPYLDQRRLDMLEEALSPERTNFRFAIRRNDTGTLVYSNLEGAASLDESVHAVEQEELSLTQNGAAREQDYVVWNGKEQYYLLYIALPDAAGTKQLVTPEDAGLAAQYGYTFDGYTWNYDEQMDSRVTTSVLALEYGATDPLTVQDEFWDSYQDYQQYASYLPALAVLALVLDIAGILLLVFLLRAAGWRKEESRPRCNWFDRIPLDLLAFGAFWAIALLLNAGDAIAFGLNVSQLATDLLVGMCVITVAILGCVLAFCLTVATRIKTRTLWSNTLIYMLCKLIARGCRAAARSWPMTGRVVVLFLLYLAGTLFTTLTIFLIPVFQGFVLYCLCRWTIQWKRVREGTGRIVGGDPDFKIDTHKMYSDLARHAGQLNDLGAAIGNAVDERIQSERFKAELITNVSHDLKTPLTSIINYVDLLKKQDIDNPKAQEYIEVLDRKSQRLKKLTEDLVEASKASTGSLSVHLDRLGMVQLVQQALGEFEEKFAQSRLTVVPAFPEEECSILADGRHLWRVIDNLLSNCNKYALEGTRIYVEVCRWEGKVVLSIKNISRQPLNIPAERLMERFVRGEESRTTEGSGLGLSIARSLTELQGGTFRLDIDGDLFKAVVSFPEAAGPELPANT</sequence>
<dbReference type="SUPFAM" id="SSF47384">
    <property type="entry name" value="Homodimeric domain of signal transducing histidine kinase"/>
    <property type="match status" value="1"/>
</dbReference>
<keyword evidence="6" id="KW-0808">Transferase</keyword>
<feature type="domain" description="Histidine kinase" evidence="16">
    <location>
        <begin position="479"/>
        <end position="693"/>
    </location>
</feature>
<keyword evidence="14" id="KW-0175">Coiled coil</keyword>
<keyword evidence="5" id="KW-0597">Phosphoprotein</keyword>
<evidence type="ECO:0000256" key="8">
    <source>
        <dbReference type="ARBA" id="ARBA00022741"/>
    </source>
</evidence>
<dbReference type="PANTHER" id="PTHR45528">
    <property type="entry name" value="SENSOR HISTIDINE KINASE CPXA"/>
    <property type="match status" value="1"/>
</dbReference>
<dbReference type="SUPFAM" id="SSF55874">
    <property type="entry name" value="ATPase domain of HSP90 chaperone/DNA topoisomerase II/histidine kinase"/>
    <property type="match status" value="1"/>
</dbReference>
<dbReference type="InterPro" id="IPR050398">
    <property type="entry name" value="HssS/ArlS-like"/>
</dbReference>
<keyword evidence="11 15" id="KW-1133">Transmembrane helix</keyword>
<dbReference type="GO" id="GO:0005886">
    <property type="term" value="C:plasma membrane"/>
    <property type="evidence" value="ECO:0007669"/>
    <property type="project" value="UniProtKB-SubCell"/>
</dbReference>
<evidence type="ECO:0000256" key="7">
    <source>
        <dbReference type="ARBA" id="ARBA00022692"/>
    </source>
</evidence>
<keyword evidence="7 15" id="KW-0812">Transmembrane</keyword>
<dbReference type="InterPro" id="IPR003594">
    <property type="entry name" value="HATPase_dom"/>
</dbReference>
<keyword evidence="8" id="KW-0547">Nucleotide-binding</keyword>
<dbReference type="GO" id="GO:0000155">
    <property type="term" value="F:phosphorelay sensor kinase activity"/>
    <property type="evidence" value="ECO:0007669"/>
    <property type="project" value="InterPro"/>
</dbReference>
<dbReference type="HOGENOM" id="CLU_000445_73_0_9"/>
<dbReference type="InterPro" id="IPR036890">
    <property type="entry name" value="HATPase_C_sf"/>
</dbReference>
<keyword evidence="4" id="KW-1003">Cell membrane</keyword>
<dbReference type="SMART" id="SM00387">
    <property type="entry name" value="HATPase_c"/>
    <property type="match status" value="1"/>
</dbReference>
<evidence type="ECO:0000256" key="1">
    <source>
        <dbReference type="ARBA" id="ARBA00000085"/>
    </source>
</evidence>
<dbReference type="InterPro" id="IPR005467">
    <property type="entry name" value="His_kinase_dom"/>
</dbReference>
<evidence type="ECO:0000256" key="12">
    <source>
        <dbReference type="ARBA" id="ARBA00023012"/>
    </source>
</evidence>
<dbReference type="RefSeq" id="WP_050001668.1">
    <property type="nucleotide sequence ID" value="NZ_KN174161.1"/>
</dbReference>
<evidence type="ECO:0000256" key="11">
    <source>
        <dbReference type="ARBA" id="ARBA00022989"/>
    </source>
</evidence>
<dbReference type="Gene3D" id="3.30.565.10">
    <property type="entry name" value="Histidine kinase-like ATPase, C-terminal domain"/>
    <property type="match status" value="1"/>
</dbReference>
<keyword evidence="13 15" id="KW-0472">Membrane</keyword>
<dbReference type="PROSITE" id="PS50109">
    <property type="entry name" value="HIS_KIN"/>
    <property type="match status" value="1"/>
</dbReference>
<dbReference type="SMART" id="SM00388">
    <property type="entry name" value="HisKA"/>
    <property type="match status" value="1"/>
</dbReference>
<evidence type="ECO:0000256" key="14">
    <source>
        <dbReference type="SAM" id="Coils"/>
    </source>
</evidence>
<evidence type="ECO:0000256" key="13">
    <source>
        <dbReference type="ARBA" id="ARBA00023136"/>
    </source>
</evidence>
<dbReference type="EC" id="2.7.13.3" evidence="3"/>
<evidence type="ECO:0000256" key="5">
    <source>
        <dbReference type="ARBA" id="ARBA00022553"/>
    </source>
</evidence>
<organism evidence="17 18">
    <name type="scientific">Flavonifractor plautii 1_3_50AFAA</name>
    <dbReference type="NCBI Taxonomy" id="742738"/>
    <lineage>
        <taxon>Bacteria</taxon>
        <taxon>Bacillati</taxon>
        <taxon>Bacillota</taxon>
        <taxon>Clostridia</taxon>
        <taxon>Eubacteriales</taxon>
        <taxon>Oscillospiraceae</taxon>
        <taxon>Flavonifractor</taxon>
    </lineage>
</organism>
<dbReference type="EMBL" id="ADLO01000032">
    <property type="protein sequence ID" value="KGF56666.1"/>
    <property type="molecule type" value="Genomic_DNA"/>
</dbReference>
<keyword evidence="12" id="KW-0902">Two-component regulatory system</keyword>
<evidence type="ECO:0000256" key="10">
    <source>
        <dbReference type="ARBA" id="ARBA00022840"/>
    </source>
</evidence>
<name>A0A096BC97_FLAPL</name>
<evidence type="ECO:0000256" key="6">
    <source>
        <dbReference type="ARBA" id="ARBA00022679"/>
    </source>
</evidence>
<comment type="catalytic activity">
    <reaction evidence="1">
        <text>ATP + protein L-histidine = ADP + protein N-phospho-L-histidine.</text>
        <dbReference type="EC" id="2.7.13.3"/>
    </reaction>
</comment>
<evidence type="ECO:0000256" key="3">
    <source>
        <dbReference type="ARBA" id="ARBA00012438"/>
    </source>
</evidence>
<evidence type="ECO:0000256" key="2">
    <source>
        <dbReference type="ARBA" id="ARBA00004651"/>
    </source>
</evidence>
<evidence type="ECO:0000256" key="9">
    <source>
        <dbReference type="ARBA" id="ARBA00022777"/>
    </source>
</evidence>
<feature type="transmembrane region" description="Helical" evidence="15">
    <location>
        <begin position="238"/>
        <end position="264"/>
    </location>
</feature>